<protein>
    <submittedName>
        <fullName evidence="2">Uncharacterized protein</fullName>
    </submittedName>
</protein>
<proteinExistence type="predicted"/>
<organism evidence="2 3">
    <name type="scientific">Mycobacterium intracellulare subsp. chimaera</name>
    <dbReference type="NCBI Taxonomy" id="222805"/>
    <lineage>
        <taxon>Bacteria</taxon>
        <taxon>Bacillati</taxon>
        <taxon>Actinomycetota</taxon>
        <taxon>Actinomycetes</taxon>
        <taxon>Mycobacteriales</taxon>
        <taxon>Mycobacteriaceae</taxon>
        <taxon>Mycobacterium</taxon>
        <taxon>Mycobacterium avium complex (MAC)</taxon>
    </lineage>
</organism>
<dbReference type="Proteomes" id="UP001529272">
    <property type="component" value="Unassembled WGS sequence"/>
</dbReference>
<dbReference type="EMBL" id="JASZZX010000048">
    <property type="protein sequence ID" value="MDM3929815.1"/>
    <property type="molecule type" value="Genomic_DNA"/>
</dbReference>
<sequence>MEEHDGADGRRCAVIGGAGEVHLVGPVSTVWVHLRDSDAAIPCWARGLAAAAWERQRAQEALERERAALRAERDLWANRLDTAHQWANDRRHCSEYEDLMEVLGLPGRERDYVLDVSVSLDVRVRLSATSSEAASSELTHRDIAEAIRVLDGGELVSAITDHSVDDVESD</sequence>
<evidence type="ECO:0000313" key="3">
    <source>
        <dbReference type="Proteomes" id="UP001529272"/>
    </source>
</evidence>
<keyword evidence="1" id="KW-0175">Coiled coil</keyword>
<name>A0ABT7P947_MYCIT</name>
<comment type="caution">
    <text evidence="2">The sequence shown here is derived from an EMBL/GenBank/DDBJ whole genome shotgun (WGS) entry which is preliminary data.</text>
</comment>
<reference evidence="2 3" key="2">
    <citation type="submission" date="2023-06" db="EMBL/GenBank/DDBJ databases">
        <title>Itaconate inhibition of nontuberculous mycobacteria.</title>
        <authorList>
            <person name="Breen P."/>
            <person name="Zimbric M."/>
            <person name="Caverly L."/>
        </authorList>
    </citation>
    <scope>NUCLEOTIDE SEQUENCE [LARGE SCALE GENOMIC DNA]</scope>
    <source>
        <strain evidence="2 3">FLAC1071</strain>
    </source>
</reference>
<feature type="coiled-coil region" evidence="1">
    <location>
        <begin position="48"/>
        <end position="79"/>
    </location>
</feature>
<dbReference type="RefSeq" id="WP_179295735.1">
    <property type="nucleotide sequence ID" value="NZ_JASZZX010000048.1"/>
</dbReference>
<gene>
    <name evidence="2" type="ORF">QRB35_27940</name>
</gene>
<evidence type="ECO:0000256" key="1">
    <source>
        <dbReference type="SAM" id="Coils"/>
    </source>
</evidence>
<evidence type="ECO:0000313" key="2">
    <source>
        <dbReference type="EMBL" id="MDM3929815.1"/>
    </source>
</evidence>
<reference evidence="3" key="1">
    <citation type="submission" date="2023-06" db="EMBL/GenBank/DDBJ databases">
        <title>Itaconate inhibition of nontuberculous mycobacteria.</title>
        <authorList>
            <person name="Spilker T."/>
        </authorList>
    </citation>
    <scope>NUCLEOTIDE SEQUENCE [LARGE SCALE GENOMIC DNA]</scope>
    <source>
        <strain evidence="3">FLAC1071</strain>
    </source>
</reference>
<accession>A0ABT7P947</accession>
<keyword evidence="3" id="KW-1185">Reference proteome</keyword>